<evidence type="ECO:0000256" key="6">
    <source>
        <dbReference type="ARBA" id="ARBA00023267"/>
    </source>
</evidence>
<proteinExistence type="predicted"/>
<dbReference type="InterPro" id="IPR011054">
    <property type="entry name" value="Rudment_hybrid_motif"/>
</dbReference>
<name>A1WG70_VEREI</name>
<evidence type="ECO:0000256" key="4">
    <source>
        <dbReference type="ARBA" id="ARBA00022840"/>
    </source>
</evidence>
<feature type="domain" description="ATP-grasp" evidence="9">
    <location>
        <begin position="120"/>
        <end position="321"/>
    </location>
</feature>
<dbReference type="FunFam" id="3.30.1490.20:FF:000003">
    <property type="entry name" value="acetyl-CoA carboxylase isoform X1"/>
    <property type="match status" value="1"/>
</dbReference>
<evidence type="ECO:0000256" key="5">
    <source>
        <dbReference type="ARBA" id="ARBA00022946"/>
    </source>
</evidence>
<dbReference type="InterPro" id="IPR005479">
    <property type="entry name" value="CPAse_ATP-bd"/>
</dbReference>
<dbReference type="RefSeq" id="WP_011808641.1">
    <property type="nucleotide sequence ID" value="NC_008786.1"/>
</dbReference>
<keyword evidence="12" id="KW-1185">Reference proteome</keyword>
<dbReference type="HOGENOM" id="CLU_000395_3_1_4"/>
<dbReference type="STRING" id="391735.Veis_0847"/>
<dbReference type="PROSITE" id="PS00867">
    <property type="entry name" value="CPSASE_2"/>
    <property type="match status" value="1"/>
</dbReference>
<organism evidence="11 12">
    <name type="scientific">Verminephrobacter eiseniae (strain EF01-2)</name>
    <dbReference type="NCBI Taxonomy" id="391735"/>
    <lineage>
        <taxon>Bacteria</taxon>
        <taxon>Pseudomonadati</taxon>
        <taxon>Pseudomonadota</taxon>
        <taxon>Betaproteobacteria</taxon>
        <taxon>Burkholderiales</taxon>
        <taxon>Comamonadaceae</taxon>
        <taxon>Verminephrobacter</taxon>
    </lineage>
</organism>
<dbReference type="PANTHER" id="PTHR18866:SF33">
    <property type="entry name" value="METHYLCROTONOYL-COA CARBOXYLASE SUBUNIT ALPHA, MITOCHONDRIAL-RELATED"/>
    <property type="match status" value="1"/>
</dbReference>
<dbReference type="GO" id="GO:0005524">
    <property type="term" value="F:ATP binding"/>
    <property type="evidence" value="ECO:0007669"/>
    <property type="project" value="UniProtKB-UniRule"/>
</dbReference>
<evidence type="ECO:0000313" key="12">
    <source>
        <dbReference type="Proteomes" id="UP000000374"/>
    </source>
</evidence>
<gene>
    <name evidence="11" type="ordered locus">Veis_0847</name>
</gene>
<dbReference type="Pfam" id="PF00289">
    <property type="entry name" value="Biotin_carb_N"/>
    <property type="match status" value="1"/>
</dbReference>
<dbReference type="OrthoDB" id="9803706at2"/>
<protein>
    <submittedName>
        <fullName evidence="11">3-methylcrotonoyl-CoA carboxylase, alpha subunit</fullName>
        <ecNumber evidence="11">6.4.1.4</ecNumber>
    </submittedName>
</protein>
<dbReference type="KEGG" id="vei:Veis_0847"/>
<evidence type="ECO:0000256" key="1">
    <source>
        <dbReference type="ARBA" id="ARBA00001953"/>
    </source>
</evidence>
<dbReference type="PROSITE" id="PS00188">
    <property type="entry name" value="BIOTIN"/>
    <property type="match status" value="1"/>
</dbReference>
<dbReference type="SMART" id="SM00878">
    <property type="entry name" value="Biotin_carb_C"/>
    <property type="match status" value="1"/>
</dbReference>
<evidence type="ECO:0000256" key="2">
    <source>
        <dbReference type="ARBA" id="ARBA00022598"/>
    </source>
</evidence>
<accession>A1WG70</accession>
<dbReference type="InterPro" id="IPR005482">
    <property type="entry name" value="Biotin_COase_C"/>
</dbReference>
<dbReference type="FunFam" id="3.40.50.20:FF:000010">
    <property type="entry name" value="Propionyl-CoA carboxylase subunit alpha"/>
    <property type="match status" value="1"/>
</dbReference>
<dbReference type="Gene3D" id="3.40.50.20">
    <property type="match status" value="1"/>
</dbReference>
<dbReference type="Gene3D" id="3.30.470.20">
    <property type="entry name" value="ATP-grasp fold, B domain"/>
    <property type="match status" value="1"/>
</dbReference>
<dbReference type="GeneID" id="76459529"/>
<dbReference type="InterPro" id="IPR001882">
    <property type="entry name" value="Biotin_BS"/>
</dbReference>
<keyword evidence="3 7" id="KW-0547">Nucleotide-binding</keyword>
<dbReference type="Pfam" id="PF00364">
    <property type="entry name" value="Biotin_lipoyl"/>
    <property type="match status" value="1"/>
</dbReference>
<dbReference type="Gene3D" id="2.40.50.100">
    <property type="match status" value="1"/>
</dbReference>
<evidence type="ECO:0000259" key="9">
    <source>
        <dbReference type="PROSITE" id="PS50975"/>
    </source>
</evidence>
<dbReference type="SUPFAM" id="SSF52440">
    <property type="entry name" value="PreATP-grasp domain"/>
    <property type="match status" value="1"/>
</dbReference>
<dbReference type="FunFam" id="3.30.470.20:FF:000028">
    <property type="entry name" value="Methylcrotonoyl-CoA carboxylase subunit alpha, mitochondrial"/>
    <property type="match status" value="1"/>
</dbReference>
<sequence length="730" mass="77577">MFKKILIANRGEIACRVAVTARRMGIQTVALHSDADARAKHVALCDEAVHIGGNAPRDSYLRQDRIIEAATATGAQAIHPGYGFLSENAAFARACAEAGLVFIGPPPSAIEDMGLKAGAKQLMEKAGVPLVPGYHGANQDPALLQAEAERIGYPVLIKASAGGGGKGMRAVERAEDFAAALAACKREASHSFGDDAMLIEKYVQRPRHIEMQVFGDSHGNYLHLFERDCSVQRRHQKLLEEAPAPGMTPALRARMGRCAVAAARAVNYVGAGTVEFIVEQRADGTMDFFFMEMNTRLQVEHPVTEAITGQDLVEWQLRVACGEPLPMTQQQLQITGHAIEARICAENPDKSFLPATGRLDVCEWPECVAFGCGSEGAASAAMGGAASVALGAANVAAVRVDCGVRQGDSISAFYDPMVAKLIVHGDTREQALARFDQALAQTHIVGLATNVQFLRRVARSASFAGARLDTALIAREQAALFHQEPVGLPLAAAAAVAQTLLRERALEGPNPFSRRDGFHSHGLVRRRFGFRFGDTQATAWLTYERGGSLHLSVGEGAAQVTGPLAFDPQMSGPPAFGPQVVGPKAESPQVAGPLAEGQRVQIDLRFAGLRTRASVYTQGDLVHIFTPQGATQIRAIDLLAHAGAAVAEGGRLTAPMPGKLVSFAVKAGDKVAKGQPLAVLEAMKMEHLIAAPQDGVVQKLLYAPGAQVAEGAELLRLLASRSREEPARSR</sequence>
<dbReference type="InterPro" id="IPR011761">
    <property type="entry name" value="ATP-grasp"/>
</dbReference>
<dbReference type="Pfam" id="PF02785">
    <property type="entry name" value="Biotin_carb_C"/>
    <property type="match status" value="1"/>
</dbReference>
<dbReference type="EC" id="6.4.1.4" evidence="11"/>
<dbReference type="InterPro" id="IPR016185">
    <property type="entry name" value="PreATP-grasp_dom_sf"/>
</dbReference>
<keyword evidence="6" id="KW-0092">Biotin</keyword>
<dbReference type="PANTHER" id="PTHR18866">
    <property type="entry name" value="CARBOXYLASE:PYRUVATE/ACETYL-COA/PROPIONYL-COA CARBOXYLASE"/>
    <property type="match status" value="1"/>
</dbReference>
<dbReference type="PROSITE" id="PS50979">
    <property type="entry name" value="BC"/>
    <property type="match status" value="1"/>
</dbReference>
<dbReference type="PROSITE" id="PS00866">
    <property type="entry name" value="CPSASE_1"/>
    <property type="match status" value="1"/>
</dbReference>
<feature type="domain" description="Lipoyl-binding" evidence="8">
    <location>
        <begin position="639"/>
        <end position="718"/>
    </location>
</feature>
<dbReference type="InterPro" id="IPR011053">
    <property type="entry name" value="Single_hybrid_motif"/>
</dbReference>
<dbReference type="Gene3D" id="3.30.1490.20">
    <property type="entry name" value="ATP-grasp fold, A domain"/>
    <property type="match status" value="1"/>
</dbReference>
<dbReference type="InterPro" id="IPR000089">
    <property type="entry name" value="Biotin_lipoyl"/>
</dbReference>
<reference evidence="12" key="1">
    <citation type="submission" date="2006-12" db="EMBL/GenBank/DDBJ databases">
        <title>Complete sequence of chromosome 1 of Verminephrobacter eiseniae EF01-2.</title>
        <authorList>
            <person name="Copeland A."/>
            <person name="Lucas S."/>
            <person name="Lapidus A."/>
            <person name="Barry K."/>
            <person name="Detter J.C."/>
            <person name="Glavina del Rio T."/>
            <person name="Dalin E."/>
            <person name="Tice H."/>
            <person name="Pitluck S."/>
            <person name="Chertkov O."/>
            <person name="Brettin T."/>
            <person name="Bruce D."/>
            <person name="Han C."/>
            <person name="Tapia R."/>
            <person name="Gilna P."/>
            <person name="Schmutz J."/>
            <person name="Larimer F."/>
            <person name="Land M."/>
            <person name="Hauser L."/>
            <person name="Kyrpides N."/>
            <person name="Kim E."/>
            <person name="Stahl D."/>
            <person name="Richardson P."/>
        </authorList>
    </citation>
    <scope>NUCLEOTIDE SEQUENCE [LARGE SCALE GENOMIC DNA]</scope>
    <source>
        <strain evidence="12">EF01-2</strain>
    </source>
</reference>
<dbReference type="EMBL" id="CP000542">
    <property type="protein sequence ID" value="ABM56627.1"/>
    <property type="molecule type" value="Genomic_DNA"/>
</dbReference>
<dbReference type="InterPro" id="IPR013815">
    <property type="entry name" value="ATP_grasp_subdomain_1"/>
</dbReference>
<feature type="domain" description="Biotin carboxylation" evidence="10">
    <location>
        <begin position="1"/>
        <end position="478"/>
    </location>
</feature>
<dbReference type="eggNOG" id="COG4770">
    <property type="taxonomic scope" value="Bacteria"/>
</dbReference>
<dbReference type="SUPFAM" id="SSF51230">
    <property type="entry name" value="Single hybrid motif"/>
    <property type="match status" value="1"/>
</dbReference>
<dbReference type="AlphaFoldDB" id="A1WG70"/>
<evidence type="ECO:0000313" key="11">
    <source>
        <dbReference type="EMBL" id="ABM56627.1"/>
    </source>
</evidence>
<dbReference type="InterPro" id="IPR005481">
    <property type="entry name" value="BC-like_N"/>
</dbReference>
<evidence type="ECO:0000256" key="7">
    <source>
        <dbReference type="PROSITE-ProRule" id="PRU00409"/>
    </source>
</evidence>
<dbReference type="SUPFAM" id="SSF56059">
    <property type="entry name" value="Glutathione synthetase ATP-binding domain-like"/>
    <property type="match status" value="1"/>
</dbReference>
<dbReference type="GO" id="GO:0004485">
    <property type="term" value="F:methylcrotonoyl-CoA carboxylase activity"/>
    <property type="evidence" value="ECO:0007669"/>
    <property type="project" value="UniProtKB-EC"/>
</dbReference>
<evidence type="ECO:0000256" key="3">
    <source>
        <dbReference type="ARBA" id="ARBA00022741"/>
    </source>
</evidence>
<dbReference type="InterPro" id="IPR011764">
    <property type="entry name" value="Biotin_carboxylation_dom"/>
</dbReference>
<keyword evidence="4 7" id="KW-0067">ATP-binding</keyword>
<comment type="cofactor">
    <cofactor evidence="1">
        <name>biotin</name>
        <dbReference type="ChEBI" id="CHEBI:57586"/>
    </cofactor>
</comment>
<dbReference type="GO" id="GO:0046872">
    <property type="term" value="F:metal ion binding"/>
    <property type="evidence" value="ECO:0007669"/>
    <property type="project" value="InterPro"/>
</dbReference>
<dbReference type="CDD" id="cd06850">
    <property type="entry name" value="biotinyl_domain"/>
    <property type="match status" value="1"/>
</dbReference>
<dbReference type="SUPFAM" id="SSF51246">
    <property type="entry name" value="Rudiment single hybrid motif"/>
    <property type="match status" value="1"/>
</dbReference>
<dbReference type="FunFam" id="2.40.50.100:FF:000003">
    <property type="entry name" value="Acetyl-CoA carboxylase biotin carboxyl carrier protein"/>
    <property type="match status" value="1"/>
</dbReference>
<dbReference type="PROSITE" id="PS50975">
    <property type="entry name" value="ATP_GRASP"/>
    <property type="match status" value="1"/>
</dbReference>
<dbReference type="PROSITE" id="PS50968">
    <property type="entry name" value="BIOTINYL_LIPOYL"/>
    <property type="match status" value="1"/>
</dbReference>
<keyword evidence="2 11" id="KW-0436">Ligase</keyword>
<dbReference type="InterPro" id="IPR050856">
    <property type="entry name" value="Biotin_carboxylase_complex"/>
</dbReference>
<evidence type="ECO:0000259" key="8">
    <source>
        <dbReference type="PROSITE" id="PS50968"/>
    </source>
</evidence>
<dbReference type="Proteomes" id="UP000000374">
    <property type="component" value="Chromosome"/>
</dbReference>
<keyword evidence="5" id="KW-0809">Transit peptide</keyword>
<evidence type="ECO:0000259" key="10">
    <source>
        <dbReference type="PROSITE" id="PS50979"/>
    </source>
</evidence>
<dbReference type="Pfam" id="PF02786">
    <property type="entry name" value="CPSase_L_D2"/>
    <property type="match status" value="1"/>
</dbReference>